<proteinExistence type="predicted"/>
<reference evidence="1 2" key="1">
    <citation type="journal article" date="2011" name="Science">
        <title>The ecoresponsive genome of Daphnia pulex.</title>
        <authorList>
            <person name="Colbourne J.K."/>
            <person name="Pfrender M.E."/>
            <person name="Gilbert D."/>
            <person name="Thomas W.K."/>
            <person name="Tucker A."/>
            <person name="Oakley T.H."/>
            <person name="Tokishita S."/>
            <person name="Aerts A."/>
            <person name="Arnold G.J."/>
            <person name="Basu M.K."/>
            <person name="Bauer D.J."/>
            <person name="Caceres C.E."/>
            <person name="Carmel L."/>
            <person name="Casola C."/>
            <person name="Choi J.H."/>
            <person name="Detter J.C."/>
            <person name="Dong Q."/>
            <person name="Dusheyko S."/>
            <person name="Eads B.D."/>
            <person name="Frohlich T."/>
            <person name="Geiler-Samerotte K.A."/>
            <person name="Gerlach D."/>
            <person name="Hatcher P."/>
            <person name="Jogdeo S."/>
            <person name="Krijgsveld J."/>
            <person name="Kriventseva E.V."/>
            <person name="Kultz D."/>
            <person name="Laforsch C."/>
            <person name="Lindquist E."/>
            <person name="Lopez J."/>
            <person name="Manak J.R."/>
            <person name="Muller J."/>
            <person name="Pangilinan J."/>
            <person name="Patwardhan R.P."/>
            <person name="Pitluck S."/>
            <person name="Pritham E.J."/>
            <person name="Rechtsteiner A."/>
            <person name="Rho M."/>
            <person name="Rogozin I.B."/>
            <person name="Sakarya O."/>
            <person name="Salamov A."/>
            <person name="Schaack S."/>
            <person name="Shapiro H."/>
            <person name="Shiga Y."/>
            <person name="Skalitzky C."/>
            <person name="Smith Z."/>
            <person name="Souvorov A."/>
            <person name="Sung W."/>
            <person name="Tang Z."/>
            <person name="Tsuchiya D."/>
            <person name="Tu H."/>
            <person name="Vos H."/>
            <person name="Wang M."/>
            <person name="Wolf Y.I."/>
            <person name="Yamagata H."/>
            <person name="Yamada T."/>
            <person name="Ye Y."/>
            <person name="Shaw J.R."/>
            <person name="Andrews J."/>
            <person name="Crease T.J."/>
            <person name="Tang H."/>
            <person name="Lucas S.M."/>
            <person name="Robertson H.M."/>
            <person name="Bork P."/>
            <person name="Koonin E.V."/>
            <person name="Zdobnov E.M."/>
            <person name="Grigoriev I.V."/>
            <person name="Lynch M."/>
            <person name="Boore J.L."/>
        </authorList>
    </citation>
    <scope>NUCLEOTIDE SEQUENCE [LARGE SCALE GENOMIC DNA]</scope>
</reference>
<name>E9G987_DAPPU</name>
<organism evidence="1 2">
    <name type="scientific">Daphnia pulex</name>
    <name type="common">Water flea</name>
    <dbReference type="NCBI Taxonomy" id="6669"/>
    <lineage>
        <taxon>Eukaryota</taxon>
        <taxon>Metazoa</taxon>
        <taxon>Ecdysozoa</taxon>
        <taxon>Arthropoda</taxon>
        <taxon>Crustacea</taxon>
        <taxon>Branchiopoda</taxon>
        <taxon>Diplostraca</taxon>
        <taxon>Cladocera</taxon>
        <taxon>Anomopoda</taxon>
        <taxon>Daphniidae</taxon>
        <taxon>Daphnia</taxon>
    </lineage>
</organism>
<sequence>MSFCCWFNGEQVTDVDSCKVPRYLYGQQFFWPKSLLSKVELTPAAFGSRFINKNRPRIGPDDYYKDLRDHALASSVVSRQGTLWPAETR</sequence>
<accession>E9G987</accession>
<dbReference type="AlphaFoldDB" id="E9G987"/>
<protein>
    <submittedName>
        <fullName evidence="1">Uncharacterized protein</fullName>
    </submittedName>
</protein>
<dbReference type="KEGG" id="dpx:DAPPUDRAFT_239409"/>
<dbReference type="InParanoid" id="E9G987"/>
<dbReference type="HOGENOM" id="CLU_2457035_0_0_1"/>
<dbReference type="EMBL" id="GL732535">
    <property type="protein sequence ID" value="EFX84129.1"/>
    <property type="molecule type" value="Genomic_DNA"/>
</dbReference>
<gene>
    <name evidence="1" type="ORF">DAPPUDRAFT_239409</name>
</gene>
<evidence type="ECO:0000313" key="1">
    <source>
        <dbReference type="EMBL" id="EFX84129.1"/>
    </source>
</evidence>
<evidence type="ECO:0000313" key="2">
    <source>
        <dbReference type="Proteomes" id="UP000000305"/>
    </source>
</evidence>
<dbReference type="Proteomes" id="UP000000305">
    <property type="component" value="Unassembled WGS sequence"/>
</dbReference>
<keyword evidence="2" id="KW-1185">Reference proteome</keyword>